<dbReference type="GO" id="GO:0048511">
    <property type="term" value="P:rhythmic process"/>
    <property type="evidence" value="ECO:0007669"/>
    <property type="project" value="UniProtKB-KW"/>
</dbReference>
<evidence type="ECO:0000256" key="3">
    <source>
        <dbReference type="ARBA" id="ARBA00022475"/>
    </source>
</evidence>
<evidence type="ECO:0000256" key="7">
    <source>
        <dbReference type="ARBA" id="ARBA00023180"/>
    </source>
</evidence>
<dbReference type="Pfam" id="PF17064">
    <property type="entry name" value="QVR"/>
    <property type="match status" value="1"/>
</dbReference>
<dbReference type="PANTHER" id="PTHR33562:SF31">
    <property type="entry name" value="PROTEIN QUIVER"/>
    <property type="match status" value="1"/>
</dbReference>
<keyword evidence="3" id="KW-0472">Membrane</keyword>
<evidence type="ECO:0000256" key="10">
    <source>
        <dbReference type="ARBA" id="ARBA00044524"/>
    </source>
</evidence>
<feature type="chain" id="PRO_5042075187" description="UPAR/Ly6 domain-containing protein qvr" evidence="14">
    <location>
        <begin position="24"/>
        <end position="141"/>
    </location>
</feature>
<dbReference type="GO" id="GO:0032222">
    <property type="term" value="P:regulation of synaptic transmission, cholinergic"/>
    <property type="evidence" value="ECO:0007669"/>
    <property type="project" value="InterPro"/>
</dbReference>
<accession>A0AAE1CZH7</accession>
<comment type="caution">
    <text evidence="15">The sequence shown here is derived from an EMBL/GenBank/DDBJ whole genome shotgun (WGS) entry which is preliminary data.</text>
</comment>
<evidence type="ECO:0000313" key="16">
    <source>
        <dbReference type="Proteomes" id="UP001283361"/>
    </source>
</evidence>
<evidence type="ECO:0000256" key="2">
    <source>
        <dbReference type="ARBA" id="ARBA00010522"/>
    </source>
</evidence>
<evidence type="ECO:0000256" key="4">
    <source>
        <dbReference type="ARBA" id="ARBA00022729"/>
    </source>
</evidence>
<comment type="function">
    <text evidence="12">Bifunctional regulator of neuronal activity in the mushroom body, and possibly other regions of the brain, that acts as a signaling molecule required for homeostatic regulation of sleep under normal conditions and after sleep deprivation. Reduces neuronal excitability by enhancing Sh/shaker K(+) channel activity; possibly by stabilizing Sh/shaker to increase protein levels, accelerating its activation kinetics, slowing C-type inactivation and enhancing recovery from inactivation. Specifically affects the A-type K(+) current. Antagonizes nicotinic acetylcholine receptors (nAChRs) to reduce synaptic transmission, possibly by preventing their localization to the cell surface. Required for regulation of neuromuscular excitability and plasticity at neuromuscular junctions.</text>
</comment>
<evidence type="ECO:0000256" key="11">
    <source>
        <dbReference type="ARBA" id="ARBA00044561"/>
    </source>
</evidence>
<keyword evidence="4 14" id="KW-0732">Signal</keyword>
<evidence type="ECO:0000313" key="15">
    <source>
        <dbReference type="EMBL" id="KAK3745878.1"/>
    </source>
</evidence>
<dbReference type="EMBL" id="JAWDGP010006188">
    <property type="protein sequence ID" value="KAK3745878.1"/>
    <property type="molecule type" value="Genomic_DNA"/>
</dbReference>
<dbReference type="PANTHER" id="PTHR33562">
    <property type="entry name" value="ATILLA, ISOFORM B-RELATED-RELATED"/>
    <property type="match status" value="1"/>
</dbReference>
<proteinExistence type="inferred from homology"/>
<comment type="subcellular location">
    <subcellularLocation>
        <location evidence="1">Cell membrane</location>
        <topology evidence="1">Lipid-anchor</topology>
        <topology evidence="1">GPI-anchor</topology>
        <orientation evidence="1">Extracellular side</orientation>
    </subcellularLocation>
    <subcellularLocation>
        <location evidence="9">Membrane raft</location>
        <topology evidence="9">Lipid-anchor</topology>
        <topology evidence="9">GPI-anchor</topology>
        <orientation evidence="9">Extracellular side</orientation>
    </subcellularLocation>
</comment>
<dbReference type="GO" id="GO:0045121">
    <property type="term" value="C:membrane raft"/>
    <property type="evidence" value="ECO:0007669"/>
    <property type="project" value="UniProtKB-SubCell"/>
</dbReference>
<evidence type="ECO:0000256" key="6">
    <source>
        <dbReference type="ARBA" id="ARBA00023157"/>
    </source>
</evidence>
<evidence type="ECO:0000256" key="9">
    <source>
        <dbReference type="ARBA" id="ARBA00044499"/>
    </source>
</evidence>
<evidence type="ECO:0000256" key="8">
    <source>
        <dbReference type="ARBA" id="ARBA00031037"/>
    </source>
</evidence>
<comment type="similarity">
    <text evidence="2">Belongs to the quiver family.</text>
</comment>
<dbReference type="AlphaFoldDB" id="A0AAE1CZH7"/>
<dbReference type="Proteomes" id="UP001283361">
    <property type="component" value="Unassembled WGS sequence"/>
</dbReference>
<keyword evidence="5" id="KW-0090">Biological rhythms</keyword>
<comment type="subunit">
    <text evidence="13">Interacts (via loop 2 of the three-fingered Ly-6 domain) with Sh/shaker; this interaction may stabilize both components of the complex and may be required for targeting or retention of Sh/shaker to neural cell projections. Interacts (via loop 2 of the three-fingered Ly-6 domain) with nAChRalpha3 and potentially other nicotinic acetylcholine receptors; this interaction is required for antagonism of nicotinic acetylcholine receptors.</text>
</comment>
<organism evidence="15 16">
    <name type="scientific">Elysia crispata</name>
    <name type="common">lettuce slug</name>
    <dbReference type="NCBI Taxonomy" id="231223"/>
    <lineage>
        <taxon>Eukaryota</taxon>
        <taxon>Metazoa</taxon>
        <taxon>Spiralia</taxon>
        <taxon>Lophotrochozoa</taxon>
        <taxon>Mollusca</taxon>
        <taxon>Gastropoda</taxon>
        <taxon>Heterobranchia</taxon>
        <taxon>Euthyneura</taxon>
        <taxon>Panpulmonata</taxon>
        <taxon>Sacoglossa</taxon>
        <taxon>Placobranchoidea</taxon>
        <taxon>Plakobranchidae</taxon>
        <taxon>Elysia</taxon>
    </lineage>
</organism>
<keyword evidence="7" id="KW-0325">Glycoprotein</keyword>
<dbReference type="InterPro" id="IPR031424">
    <property type="entry name" value="QVR-like"/>
</dbReference>
<evidence type="ECO:0000256" key="14">
    <source>
        <dbReference type="SAM" id="SignalP"/>
    </source>
</evidence>
<protein>
    <recommendedName>
        <fullName evidence="10">UPAR/Ly6 domain-containing protein qvr</fullName>
    </recommendedName>
    <alternativeName>
        <fullName evidence="11">Protein quiver</fullName>
    </alternativeName>
    <alternativeName>
        <fullName evidence="8">Protein sleepless</fullName>
    </alternativeName>
</protein>
<evidence type="ECO:0000256" key="12">
    <source>
        <dbReference type="ARBA" id="ARBA00045788"/>
    </source>
</evidence>
<evidence type="ECO:0000256" key="5">
    <source>
        <dbReference type="ARBA" id="ARBA00023108"/>
    </source>
</evidence>
<gene>
    <name evidence="15" type="ORF">RRG08_015605</name>
</gene>
<keyword evidence="16" id="KW-1185">Reference proteome</keyword>
<sequence>MSKDFIMVPLLLVFIAVLGSGLAQNDFSDPIMCYKCDGEAMNSSCADPVEVDTIDQKKCNRGICLKWTKYVGTVLQIYRSCSSDLNFQLTMIDGVCRTERNGNGWLCMCGKHLCNRSPPRPVQKGIMTSFVAVLVSLVVLA</sequence>
<dbReference type="InterPro" id="IPR050975">
    <property type="entry name" value="Sleep_regulator"/>
</dbReference>
<dbReference type="CDD" id="cd23595">
    <property type="entry name" value="TFP_LU_ECD_Qvr"/>
    <property type="match status" value="1"/>
</dbReference>
<keyword evidence="6" id="KW-1015">Disulfide bond</keyword>
<name>A0AAE1CZH7_9GAST</name>
<feature type="signal peptide" evidence="14">
    <location>
        <begin position="1"/>
        <end position="23"/>
    </location>
</feature>
<evidence type="ECO:0000256" key="13">
    <source>
        <dbReference type="ARBA" id="ARBA00046769"/>
    </source>
</evidence>
<dbReference type="GO" id="GO:0005886">
    <property type="term" value="C:plasma membrane"/>
    <property type="evidence" value="ECO:0007669"/>
    <property type="project" value="UniProtKB-SubCell"/>
</dbReference>
<evidence type="ECO:0000256" key="1">
    <source>
        <dbReference type="ARBA" id="ARBA00004471"/>
    </source>
</evidence>
<keyword evidence="3" id="KW-1003">Cell membrane</keyword>
<dbReference type="GO" id="GO:0030431">
    <property type="term" value="P:sleep"/>
    <property type="evidence" value="ECO:0007669"/>
    <property type="project" value="InterPro"/>
</dbReference>
<reference evidence="15" key="1">
    <citation type="journal article" date="2023" name="G3 (Bethesda)">
        <title>A reference genome for the long-term kleptoplast-retaining sea slug Elysia crispata morphotype clarki.</title>
        <authorList>
            <person name="Eastman K.E."/>
            <person name="Pendleton A.L."/>
            <person name="Shaikh M.A."/>
            <person name="Suttiyut T."/>
            <person name="Ogas R."/>
            <person name="Tomko P."/>
            <person name="Gavelis G."/>
            <person name="Widhalm J.R."/>
            <person name="Wisecaver J.H."/>
        </authorList>
    </citation>
    <scope>NUCLEOTIDE SEQUENCE</scope>
    <source>
        <strain evidence="15">ECLA1</strain>
    </source>
</reference>